<dbReference type="STRING" id="1081105.A0A162M023"/>
<dbReference type="EMBL" id="AZHC01000005">
    <property type="protein sequence ID" value="OAA47850.1"/>
    <property type="molecule type" value="Genomic_DNA"/>
</dbReference>
<gene>
    <name evidence="1" type="ORF">NOR_02340</name>
</gene>
<dbReference type="Proteomes" id="UP000243498">
    <property type="component" value="Unassembled WGS sequence"/>
</dbReference>
<proteinExistence type="predicted"/>
<dbReference type="OMA" id="TAFHLWS"/>
<evidence type="ECO:0000313" key="2">
    <source>
        <dbReference type="Proteomes" id="UP000243498"/>
    </source>
</evidence>
<dbReference type="OrthoDB" id="5316527at2759"/>
<comment type="caution">
    <text evidence="1">The sequence shown here is derived from an EMBL/GenBank/DDBJ whole genome shotgun (WGS) entry which is preliminary data.</text>
</comment>
<organism evidence="1 2">
    <name type="scientific">Metarhizium rileyi (strain RCEF 4871)</name>
    <name type="common">Nomuraea rileyi</name>
    <dbReference type="NCBI Taxonomy" id="1649241"/>
    <lineage>
        <taxon>Eukaryota</taxon>
        <taxon>Fungi</taxon>
        <taxon>Dikarya</taxon>
        <taxon>Ascomycota</taxon>
        <taxon>Pezizomycotina</taxon>
        <taxon>Sordariomycetes</taxon>
        <taxon>Hypocreomycetidae</taxon>
        <taxon>Hypocreales</taxon>
        <taxon>Clavicipitaceae</taxon>
        <taxon>Metarhizium</taxon>
    </lineage>
</organism>
<sequence length="338" mass="37583">MSRYGPSIETKSHTAYPCTFLVPLWHLNHIFATVVFDPLLDWADHEWENLSDKEKQEMEKLADEVDEPLLFLPFPFTTTEVKQPPYKVGLAEIIRRGVEKNPGYVRLLGGKDIKLKKLWLDIIYPPAPPPKHYVSGIIIDDEGIFWGDRPIDSVAANHLNMAIYPKAVALTVWTFVNSLCRQTAQDVAKALGFNTEPPQDTSWQTVTMDRMKEQAALGSGGKPTIKVPSTADKPSNLPFPASGGDLFGPSISSDTQLDPRIQGALHAASTTFTKNWQPVKQPPNRGCIRVDGLVELQGKNAVMAVYVLGWYDPKQKSYMAIQTGLKHLIQLKQKPAAG</sequence>
<dbReference type="AlphaFoldDB" id="A0A162M023"/>
<protein>
    <submittedName>
        <fullName evidence="1">Uncharacterized protein</fullName>
    </submittedName>
</protein>
<reference evidence="1 2" key="1">
    <citation type="journal article" date="2016" name="Genome Biol. Evol.">
        <title>Divergent and convergent evolution of fungal pathogenicity.</title>
        <authorList>
            <person name="Shang Y."/>
            <person name="Xiao G."/>
            <person name="Zheng P."/>
            <person name="Cen K."/>
            <person name="Zhan S."/>
            <person name="Wang C."/>
        </authorList>
    </citation>
    <scope>NUCLEOTIDE SEQUENCE [LARGE SCALE GENOMIC DNA]</scope>
    <source>
        <strain evidence="1 2">RCEF 4871</strain>
    </source>
</reference>
<name>A0A162M023_METRR</name>
<evidence type="ECO:0000313" key="1">
    <source>
        <dbReference type="EMBL" id="OAA47850.1"/>
    </source>
</evidence>
<keyword evidence="2" id="KW-1185">Reference proteome</keyword>
<accession>A0A162M023</accession>